<keyword evidence="6" id="KW-0472">Membrane</keyword>
<accession>A0ABZ2GWJ4</accession>
<proteinExistence type="inferred from homology"/>
<protein>
    <recommendedName>
        <fullName evidence="2 5">Cell shape-determining protein MreC</fullName>
    </recommendedName>
    <alternativeName>
        <fullName evidence="4 5">Cell shape protein MreC</fullName>
    </alternativeName>
</protein>
<feature type="domain" description="Rod shape-determining protein MreC beta-barrel core" evidence="7">
    <location>
        <begin position="117"/>
        <end position="261"/>
    </location>
</feature>
<dbReference type="Gene3D" id="2.40.10.340">
    <property type="entry name" value="Rod shape-determining protein MreC, domain 1"/>
    <property type="match status" value="1"/>
</dbReference>
<dbReference type="InterPro" id="IPR007221">
    <property type="entry name" value="MreC"/>
</dbReference>
<evidence type="ECO:0000256" key="2">
    <source>
        <dbReference type="ARBA" id="ARBA00013855"/>
    </source>
</evidence>
<reference evidence="8" key="1">
    <citation type="submission" date="2023-09" db="EMBL/GenBank/DDBJ databases">
        <title>Genomes of two closely related lineages of the louse Polyplax serrata with different host specificities.</title>
        <authorList>
            <person name="Martinu J."/>
            <person name="Tarabai H."/>
            <person name="Stefka J."/>
            <person name="Hypsa V."/>
        </authorList>
    </citation>
    <scope>NUCLEOTIDE SEQUENCE [LARGE SCALE GENOMIC DNA]</scope>
    <source>
        <strain evidence="8">98ZLc_SE</strain>
    </source>
</reference>
<evidence type="ECO:0000259" key="7">
    <source>
        <dbReference type="Pfam" id="PF04085"/>
    </source>
</evidence>
<sequence length="283" mass="32684">MAKKNLRCVLFFLLFSFILMVCDFYYSFLGILRNNILMLVYPIQFIINGFIKAFQLVYFFFISKFYFIKEIRKLNYEIFFLKIRLHRLNFIERENLELRKLLFASIRRSIKTIVADVIFTSINSAKQIMVLNKGINDGVYIGQTVLDSKGFVGKIIDVGRNTSTVLLIIDSKSSFLAKDIRNGNYFILKGNNSNNLLLINAYGKSSVYKGDVLVTSGLGCTYPEGYPIGYITNIKNVTGNFFLKVIVKPFSSLNKDHLVLLLLSHREEVKCINQITRRMNITY</sequence>
<dbReference type="Proteomes" id="UP001368618">
    <property type="component" value="Chromosome"/>
</dbReference>
<dbReference type="PIRSF" id="PIRSF038471">
    <property type="entry name" value="MreC"/>
    <property type="match status" value="1"/>
</dbReference>
<evidence type="ECO:0000256" key="4">
    <source>
        <dbReference type="ARBA" id="ARBA00032089"/>
    </source>
</evidence>
<name>A0ABZ2GWJ4_9GAMM</name>
<keyword evidence="3 5" id="KW-0133">Cell shape</keyword>
<evidence type="ECO:0000256" key="3">
    <source>
        <dbReference type="ARBA" id="ARBA00022960"/>
    </source>
</evidence>
<evidence type="ECO:0000313" key="8">
    <source>
        <dbReference type="EMBL" id="WWR11490.1"/>
    </source>
</evidence>
<feature type="transmembrane region" description="Helical" evidence="6">
    <location>
        <begin position="40"/>
        <end position="62"/>
    </location>
</feature>
<dbReference type="RefSeq" id="WP_338516065.1">
    <property type="nucleotide sequence ID" value="NZ_CP135137.1"/>
</dbReference>
<dbReference type="EMBL" id="CP135137">
    <property type="protein sequence ID" value="WWR11490.1"/>
    <property type="molecule type" value="Genomic_DNA"/>
</dbReference>
<evidence type="ECO:0000256" key="1">
    <source>
        <dbReference type="ARBA" id="ARBA00009369"/>
    </source>
</evidence>
<comment type="function">
    <text evidence="5">Involved in formation and maintenance of cell shape.</text>
</comment>
<dbReference type="Gene3D" id="2.40.10.350">
    <property type="entry name" value="Rod shape-determining protein MreC, domain 2"/>
    <property type="match status" value="1"/>
</dbReference>
<evidence type="ECO:0000256" key="6">
    <source>
        <dbReference type="SAM" id="Phobius"/>
    </source>
</evidence>
<keyword evidence="9" id="KW-1185">Reference proteome</keyword>
<organism evidence="8 9">
    <name type="scientific">Candidatus Legionella polyplacis</name>
    <dbReference type="NCBI Taxonomy" id="2005262"/>
    <lineage>
        <taxon>Bacteria</taxon>
        <taxon>Pseudomonadati</taxon>
        <taxon>Pseudomonadota</taxon>
        <taxon>Gammaproteobacteria</taxon>
        <taxon>Legionellales</taxon>
        <taxon>Legionellaceae</taxon>
        <taxon>Legionella</taxon>
    </lineage>
</organism>
<keyword evidence="6" id="KW-0812">Transmembrane</keyword>
<evidence type="ECO:0000256" key="5">
    <source>
        <dbReference type="PIRNR" id="PIRNR038471"/>
    </source>
</evidence>
<comment type="similarity">
    <text evidence="1 5">Belongs to the MreC family.</text>
</comment>
<dbReference type="InterPro" id="IPR042177">
    <property type="entry name" value="Cell/Rod_1"/>
</dbReference>
<dbReference type="Pfam" id="PF04085">
    <property type="entry name" value="MreC"/>
    <property type="match status" value="1"/>
</dbReference>
<dbReference type="PANTHER" id="PTHR34138">
    <property type="entry name" value="CELL SHAPE-DETERMINING PROTEIN MREC"/>
    <property type="match status" value="1"/>
</dbReference>
<dbReference type="PANTHER" id="PTHR34138:SF1">
    <property type="entry name" value="CELL SHAPE-DETERMINING PROTEIN MREC"/>
    <property type="match status" value="1"/>
</dbReference>
<evidence type="ECO:0000313" key="9">
    <source>
        <dbReference type="Proteomes" id="UP001368618"/>
    </source>
</evidence>
<gene>
    <name evidence="8" type="primary">mreC</name>
    <name evidence="8" type="ORF">RQL39_02255</name>
</gene>
<dbReference type="InterPro" id="IPR055342">
    <property type="entry name" value="MreC_beta-barrel_core"/>
</dbReference>
<keyword evidence="6" id="KW-1133">Transmembrane helix</keyword>
<dbReference type="InterPro" id="IPR042175">
    <property type="entry name" value="Cell/Rod_MreC_2"/>
</dbReference>
<dbReference type="NCBIfam" id="TIGR00219">
    <property type="entry name" value="mreC"/>
    <property type="match status" value="1"/>
</dbReference>
<feature type="transmembrane region" description="Helical" evidence="6">
    <location>
        <begin position="9"/>
        <end position="28"/>
    </location>
</feature>